<evidence type="ECO:0000313" key="2">
    <source>
        <dbReference type="EMBL" id="TET45620.1"/>
    </source>
</evidence>
<proteinExistence type="predicted"/>
<gene>
    <name evidence="2" type="ORF">E3J62_06970</name>
</gene>
<name>A0A523USV7_UNCT6</name>
<accession>A0A523USV7</accession>
<evidence type="ECO:0000313" key="3">
    <source>
        <dbReference type="Proteomes" id="UP000315525"/>
    </source>
</evidence>
<dbReference type="Proteomes" id="UP000315525">
    <property type="component" value="Unassembled WGS sequence"/>
</dbReference>
<organism evidence="2 3">
    <name type="scientific">candidate division TA06 bacterium</name>
    <dbReference type="NCBI Taxonomy" id="2250710"/>
    <lineage>
        <taxon>Bacteria</taxon>
        <taxon>Bacteria division TA06</taxon>
    </lineage>
</organism>
<feature type="region of interest" description="Disordered" evidence="1">
    <location>
        <begin position="1"/>
        <end position="21"/>
    </location>
</feature>
<comment type="caution">
    <text evidence="2">The sequence shown here is derived from an EMBL/GenBank/DDBJ whole genome shotgun (WGS) entry which is preliminary data.</text>
</comment>
<evidence type="ECO:0000256" key="1">
    <source>
        <dbReference type="SAM" id="MobiDB-lite"/>
    </source>
</evidence>
<sequence length="80" mass="8896">MAQTTNVKFYSGSKGDEKPSSILVDGKEKMIVHICEQAVEEDISTGERTRTFRVRTEDGASFVVRQMGEGWTVSPLARTD</sequence>
<protein>
    <submittedName>
        <fullName evidence="2">Uncharacterized protein</fullName>
    </submittedName>
</protein>
<dbReference type="EMBL" id="SOJN01000079">
    <property type="protein sequence ID" value="TET45620.1"/>
    <property type="molecule type" value="Genomic_DNA"/>
</dbReference>
<dbReference type="AlphaFoldDB" id="A0A523USV7"/>
<reference evidence="2 3" key="1">
    <citation type="submission" date="2019-03" db="EMBL/GenBank/DDBJ databases">
        <title>Metabolic potential of uncultured bacteria and archaea associated with petroleum seepage in deep-sea sediments.</title>
        <authorList>
            <person name="Dong X."/>
            <person name="Hubert C."/>
        </authorList>
    </citation>
    <scope>NUCLEOTIDE SEQUENCE [LARGE SCALE GENOMIC DNA]</scope>
    <source>
        <strain evidence="2">E44_bin18</strain>
    </source>
</reference>